<dbReference type="Gene3D" id="3.40.50.12500">
    <property type="match status" value="1"/>
</dbReference>
<dbReference type="InterPro" id="IPR053714">
    <property type="entry name" value="Iso_Racemase_Enz_sf"/>
</dbReference>
<protein>
    <submittedName>
        <fullName evidence="3">Aspartate/glutamate racemase family protein</fullName>
    </submittedName>
</protein>
<comment type="caution">
    <text evidence="3">The sequence shown here is derived from an EMBL/GenBank/DDBJ whole genome shotgun (WGS) entry which is preliminary data.</text>
</comment>
<evidence type="ECO:0000256" key="2">
    <source>
        <dbReference type="SAM" id="MobiDB-lite"/>
    </source>
</evidence>
<name>A0ABP6ZE31_9ACTN</name>
<dbReference type="Pfam" id="PF01177">
    <property type="entry name" value="Asp_Glu_race"/>
    <property type="match status" value="1"/>
</dbReference>
<feature type="compositionally biased region" description="Pro residues" evidence="2">
    <location>
        <begin position="226"/>
        <end position="240"/>
    </location>
</feature>
<evidence type="ECO:0000256" key="1">
    <source>
        <dbReference type="ARBA" id="ARBA00038414"/>
    </source>
</evidence>
<comment type="similarity">
    <text evidence="1">Belongs to the HyuE racemase family.</text>
</comment>
<accession>A0ABP6ZE31</accession>
<evidence type="ECO:0000313" key="3">
    <source>
        <dbReference type="EMBL" id="GAA3606133.1"/>
    </source>
</evidence>
<reference evidence="4" key="1">
    <citation type="journal article" date="2019" name="Int. J. Syst. Evol. Microbiol.">
        <title>The Global Catalogue of Microorganisms (GCM) 10K type strain sequencing project: providing services to taxonomists for standard genome sequencing and annotation.</title>
        <authorList>
            <consortium name="The Broad Institute Genomics Platform"/>
            <consortium name="The Broad Institute Genome Sequencing Center for Infectious Disease"/>
            <person name="Wu L."/>
            <person name="Ma J."/>
        </authorList>
    </citation>
    <scope>NUCLEOTIDE SEQUENCE [LARGE SCALE GENOMIC DNA]</scope>
    <source>
        <strain evidence="4">JCM 16902</strain>
    </source>
</reference>
<dbReference type="InterPro" id="IPR052186">
    <property type="entry name" value="Hydantoin_racemase-like"/>
</dbReference>
<sequence length="265" mass="27561">MPSQGTDFRMPHVVVINPTSSAEITAGIQETLDQAARRWGVTATAVTSYGGPRTIESDDDGRAAVSPLLATAGQHRADAYVLATFSEAGLDELRAAAPVPVIGIAEAALTSAMAHSRRLGVISTVPMATFRHELYWAKLGVSGRVVADLAIGRSEFDLGSRDAANAVLVAGRELVDRRGAEAVILGCVGLGHLRGPLADELGVPVIEPCAAGVAMAAMALADFPPDVMPPRTQPAPPPASYTPEPAYDPGPGRGYAPEPQYGRYS</sequence>
<dbReference type="PANTHER" id="PTHR28047:SF5">
    <property type="entry name" value="PROTEIN DCG1"/>
    <property type="match status" value="1"/>
</dbReference>
<dbReference type="Proteomes" id="UP001501074">
    <property type="component" value="Unassembled WGS sequence"/>
</dbReference>
<feature type="region of interest" description="Disordered" evidence="2">
    <location>
        <begin position="226"/>
        <end position="265"/>
    </location>
</feature>
<proteinExistence type="inferred from homology"/>
<dbReference type="InterPro" id="IPR015942">
    <property type="entry name" value="Asp/Glu/hydantoin_racemase"/>
</dbReference>
<keyword evidence="4" id="KW-1185">Reference proteome</keyword>
<organism evidence="3 4">
    <name type="scientific">Kineosporia mesophila</name>
    <dbReference type="NCBI Taxonomy" id="566012"/>
    <lineage>
        <taxon>Bacteria</taxon>
        <taxon>Bacillati</taxon>
        <taxon>Actinomycetota</taxon>
        <taxon>Actinomycetes</taxon>
        <taxon>Kineosporiales</taxon>
        <taxon>Kineosporiaceae</taxon>
        <taxon>Kineosporia</taxon>
    </lineage>
</organism>
<evidence type="ECO:0000313" key="4">
    <source>
        <dbReference type="Proteomes" id="UP001501074"/>
    </source>
</evidence>
<dbReference type="EMBL" id="BAAAZO010000003">
    <property type="protein sequence ID" value="GAA3606133.1"/>
    <property type="molecule type" value="Genomic_DNA"/>
</dbReference>
<gene>
    <name evidence="3" type="ORF">GCM10022223_22500</name>
</gene>
<dbReference type="PANTHER" id="PTHR28047">
    <property type="entry name" value="PROTEIN DCG1"/>
    <property type="match status" value="1"/>
</dbReference>